<evidence type="ECO:0000313" key="12">
    <source>
        <dbReference type="Proteomes" id="UP000229966"/>
    </source>
</evidence>
<dbReference type="AlphaFoldDB" id="A0A2M7CI56"/>
<dbReference type="GO" id="GO:0006433">
    <property type="term" value="P:prolyl-tRNA aminoacylation"/>
    <property type="evidence" value="ECO:0007669"/>
    <property type="project" value="InterPro"/>
</dbReference>
<dbReference type="Pfam" id="PF00587">
    <property type="entry name" value="tRNA-synt_2b"/>
    <property type="match status" value="1"/>
</dbReference>
<evidence type="ECO:0000256" key="2">
    <source>
        <dbReference type="ARBA" id="ARBA00019110"/>
    </source>
</evidence>
<dbReference type="Gene3D" id="3.30.930.10">
    <property type="entry name" value="Bira Bifunctional Protein, Domain 2"/>
    <property type="match status" value="1"/>
</dbReference>
<sequence length="406" mass="46066">MLVSNLFAKTRKQDPADEQLVNAKLLTRAGFLYKNMAGVYSYLPLGFLVLQNIRRVIREELGAIGAEEVYLNELQDKATWEASGRWDELKDIMYQFKDSRGKELGLATTHEEVVAKIAKEYINSYKDMPKGIFQIQDKFRNEPRARSGLLRGREFEMKDLYSFHSDNECLDRYYQMVAGAYRKIFTRLGIDAIYTTASGGSFSQEPSHEFQAITENGEDTIYYCVKCQIAKNKEIVGVDADEIEVLCDGCGGKLEPKRSIEVGNIFKLGTKFSKAQNLFFKDKDGKERLVIMASYGIGTGRAMATIAEINSDESGLVWNLETAPYKAYVINLTKEKLDIPENIEQKVLYDDGDISAGEKFADADLLGIPYRIVKSQKTGDKFEIKHRKSGKIELITWQEFAKKINV</sequence>
<evidence type="ECO:0000256" key="5">
    <source>
        <dbReference type="ARBA" id="ARBA00022840"/>
    </source>
</evidence>
<evidence type="ECO:0000256" key="9">
    <source>
        <dbReference type="ARBA" id="ARBA00047671"/>
    </source>
</evidence>
<feature type="domain" description="Aminoacyl-transfer RNA synthetases class-II family profile" evidence="10">
    <location>
        <begin position="38"/>
        <end position="324"/>
    </location>
</feature>
<dbReference type="PRINTS" id="PR01046">
    <property type="entry name" value="TRNASYNTHPRO"/>
</dbReference>
<dbReference type="EMBL" id="PEUM01000062">
    <property type="protein sequence ID" value="PIV25317.1"/>
    <property type="molecule type" value="Genomic_DNA"/>
</dbReference>
<dbReference type="InterPro" id="IPR002316">
    <property type="entry name" value="Pro-tRNA-ligase_IIa"/>
</dbReference>
<proteinExistence type="predicted"/>
<evidence type="ECO:0000256" key="8">
    <source>
        <dbReference type="ARBA" id="ARBA00029731"/>
    </source>
</evidence>
<evidence type="ECO:0000259" key="10">
    <source>
        <dbReference type="PROSITE" id="PS50862"/>
    </source>
</evidence>
<comment type="caution">
    <text evidence="11">The sequence shown here is derived from an EMBL/GenBank/DDBJ whole genome shotgun (WGS) entry which is preliminary data.</text>
</comment>
<dbReference type="SUPFAM" id="SSF52954">
    <property type="entry name" value="Class II aaRS ABD-related"/>
    <property type="match status" value="1"/>
</dbReference>
<dbReference type="GO" id="GO:0005829">
    <property type="term" value="C:cytosol"/>
    <property type="evidence" value="ECO:0007669"/>
    <property type="project" value="TreeGrafter"/>
</dbReference>
<dbReference type="PROSITE" id="PS50862">
    <property type="entry name" value="AA_TRNA_LIGASE_II"/>
    <property type="match status" value="1"/>
</dbReference>
<evidence type="ECO:0000256" key="4">
    <source>
        <dbReference type="ARBA" id="ARBA00022741"/>
    </source>
</evidence>
<dbReference type="InterPro" id="IPR045864">
    <property type="entry name" value="aa-tRNA-synth_II/BPL/LPL"/>
</dbReference>
<dbReference type="InterPro" id="IPR006195">
    <property type="entry name" value="aa-tRNA-synth_II"/>
</dbReference>
<keyword evidence="4" id="KW-0547">Nucleotide-binding</keyword>
<organism evidence="11 12">
    <name type="scientific">Candidatus Berkelbacteria bacterium CG03_land_8_20_14_0_80_40_36</name>
    <dbReference type="NCBI Taxonomy" id="1974509"/>
    <lineage>
        <taxon>Bacteria</taxon>
        <taxon>Candidatus Berkelbacteria</taxon>
    </lineage>
</organism>
<keyword evidence="3" id="KW-0436">Ligase</keyword>
<dbReference type="PANTHER" id="PTHR42753">
    <property type="entry name" value="MITOCHONDRIAL RIBOSOME PROTEIN L39/PROLYL-TRNA LIGASE FAMILY MEMBER"/>
    <property type="match status" value="1"/>
</dbReference>
<dbReference type="InterPro" id="IPR036621">
    <property type="entry name" value="Anticodon-bd_dom_sf"/>
</dbReference>
<dbReference type="InterPro" id="IPR004154">
    <property type="entry name" value="Anticodon-bd"/>
</dbReference>
<dbReference type="GO" id="GO:0005524">
    <property type="term" value="F:ATP binding"/>
    <property type="evidence" value="ECO:0007669"/>
    <property type="project" value="UniProtKB-KW"/>
</dbReference>
<evidence type="ECO:0000256" key="6">
    <source>
        <dbReference type="ARBA" id="ARBA00022917"/>
    </source>
</evidence>
<comment type="catalytic activity">
    <reaction evidence="9">
        <text>tRNA(Pro) + L-proline + ATP = L-prolyl-tRNA(Pro) + AMP + diphosphate</text>
        <dbReference type="Rhea" id="RHEA:14305"/>
        <dbReference type="Rhea" id="RHEA-COMP:9700"/>
        <dbReference type="Rhea" id="RHEA-COMP:9702"/>
        <dbReference type="ChEBI" id="CHEBI:30616"/>
        <dbReference type="ChEBI" id="CHEBI:33019"/>
        <dbReference type="ChEBI" id="CHEBI:60039"/>
        <dbReference type="ChEBI" id="CHEBI:78442"/>
        <dbReference type="ChEBI" id="CHEBI:78532"/>
        <dbReference type="ChEBI" id="CHEBI:456215"/>
        <dbReference type="EC" id="6.1.1.15"/>
    </reaction>
</comment>
<gene>
    <name evidence="11" type="ORF">COS38_02285</name>
</gene>
<dbReference type="InterPro" id="IPR002314">
    <property type="entry name" value="aa-tRNA-synt_IIb"/>
</dbReference>
<keyword evidence="6" id="KW-0648">Protein biosynthesis</keyword>
<reference evidence="12" key="1">
    <citation type="submission" date="2017-09" db="EMBL/GenBank/DDBJ databases">
        <title>Depth-based differentiation of microbial function through sediment-hosted aquifers and enrichment of novel symbionts in the deep terrestrial subsurface.</title>
        <authorList>
            <person name="Probst A.J."/>
            <person name="Ladd B."/>
            <person name="Jarett J.K."/>
            <person name="Geller-Mcgrath D.E."/>
            <person name="Sieber C.M.K."/>
            <person name="Emerson J.B."/>
            <person name="Anantharaman K."/>
            <person name="Thomas B.C."/>
            <person name="Malmstrom R."/>
            <person name="Stieglmeier M."/>
            <person name="Klingl A."/>
            <person name="Woyke T."/>
            <person name="Ryan C.M."/>
            <person name="Banfield J.F."/>
        </authorList>
    </citation>
    <scope>NUCLEOTIDE SEQUENCE [LARGE SCALE GENOMIC DNA]</scope>
</reference>
<dbReference type="SUPFAM" id="SSF55681">
    <property type="entry name" value="Class II aaRS and biotin synthetases"/>
    <property type="match status" value="1"/>
</dbReference>
<evidence type="ECO:0000256" key="1">
    <source>
        <dbReference type="ARBA" id="ARBA00012831"/>
    </source>
</evidence>
<dbReference type="PANTHER" id="PTHR42753:SF2">
    <property type="entry name" value="PROLINE--TRNA LIGASE"/>
    <property type="match status" value="1"/>
</dbReference>
<dbReference type="Gene3D" id="3.40.50.800">
    <property type="entry name" value="Anticodon-binding domain"/>
    <property type="match status" value="1"/>
</dbReference>
<protein>
    <recommendedName>
        <fullName evidence="2">Proline--tRNA ligase</fullName>
        <ecNumber evidence="1">6.1.1.15</ecNumber>
    </recommendedName>
    <alternativeName>
        <fullName evidence="8">Prolyl-tRNA synthetase</fullName>
    </alternativeName>
</protein>
<keyword evidence="5" id="KW-0067">ATP-binding</keyword>
<name>A0A2M7CI56_9BACT</name>
<dbReference type="InterPro" id="IPR050062">
    <property type="entry name" value="Pro-tRNA_synthetase"/>
</dbReference>
<dbReference type="Pfam" id="PF03129">
    <property type="entry name" value="HGTP_anticodon"/>
    <property type="match status" value="1"/>
</dbReference>
<dbReference type="Proteomes" id="UP000229966">
    <property type="component" value="Unassembled WGS sequence"/>
</dbReference>
<evidence type="ECO:0000256" key="7">
    <source>
        <dbReference type="ARBA" id="ARBA00023146"/>
    </source>
</evidence>
<dbReference type="EC" id="6.1.1.15" evidence="1"/>
<keyword evidence="7" id="KW-0030">Aminoacyl-tRNA synthetase</keyword>
<accession>A0A2M7CI56</accession>
<dbReference type="GO" id="GO:0004827">
    <property type="term" value="F:proline-tRNA ligase activity"/>
    <property type="evidence" value="ECO:0007669"/>
    <property type="project" value="UniProtKB-EC"/>
</dbReference>
<evidence type="ECO:0000256" key="3">
    <source>
        <dbReference type="ARBA" id="ARBA00022598"/>
    </source>
</evidence>
<evidence type="ECO:0000313" key="11">
    <source>
        <dbReference type="EMBL" id="PIV25317.1"/>
    </source>
</evidence>